<sequence>MNLVGGKYVSDSNESGLAAAPAEVKLAVDLIFLFETNNIAPEVALAALKIVSSDLESKLKP</sequence>
<protein>
    <recommendedName>
        <fullName evidence="3">DUF2496 domain-containing protein</fullName>
    </recommendedName>
</protein>
<organism evidence="1 2">
    <name type="scientific">Shewanella piezotolerans (strain WP3 / JCM 13877)</name>
    <dbReference type="NCBI Taxonomy" id="225849"/>
    <lineage>
        <taxon>Bacteria</taxon>
        <taxon>Pseudomonadati</taxon>
        <taxon>Pseudomonadota</taxon>
        <taxon>Gammaproteobacteria</taxon>
        <taxon>Alteromonadales</taxon>
        <taxon>Shewanellaceae</taxon>
        <taxon>Shewanella</taxon>
    </lineage>
</organism>
<dbReference type="EMBL" id="CP000472">
    <property type="protein sequence ID" value="ACJ30272.1"/>
    <property type="molecule type" value="Genomic_DNA"/>
</dbReference>
<dbReference type="NCBIfam" id="NF008266">
    <property type="entry name" value="PRK11038.1"/>
    <property type="match status" value="1"/>
</dbReference>
<proteinExistence type="predicted"/>
<keyword evidence="2" id="KW-1185">Reference proteome</keyword>
<reference evidence="1 2" key="1">
    <citation type="journal article" date="2008" name="PLoS ONE">
        <title>Environmental adaptation: genomic analysis of the piezotolerant and psychrotolerant deep-sea iron reducing bacterium Shewanella piezotolerans WP3.</title>
        <authorList>
            <person name="Wang F."/>
            <person name="Wang J."/>
            <person name="Jian H."/>
            <person name="Zhang B."/>
            <person name="Li S."/>
            <person name="Wang F."/>
            <person name="Zeng X."/>
            <person name="Gao L."/>
            <person name="Bartlett D.H."/>
            <person name="Yu J."/>
            <person name="Hu S."/>
            <person name="Xiao X."/>
        </authorList>
    </citation>
    <scope>NUCLEOTIDE SEQUENCE [LARGE SCALE GENOMIC DNA]</scope>
    <source>
        <strain evidence="2">WP3 / JCM 13877</strain>
    </source>
</reference>
<dbReference type="Proteomes" id="UP000000753">
    <property type="component" value="Chromosome"/>
</dbReference>
<dbReference type="HOGENOM" id="CLU_202424_0_2_6"/>
<evidence type="ECO:0000313" key="2">
    <source>
        <dbReference type="Proteomes" id="UP000000753"/>
    </source>
</evidence>
<dbReference type="Pfam" id="PF10689">
    <property type="entry name" value="DUF2496"/>
    <property type="match status" value="1"/>
</dbReference>
<dbReference type="STRING" id="225849.swp_3581"/>
<evidence type="ECO:0000313" key="1">
    <source>
        <dbReference type="EMBL" id="ACJ30272.1"/>
    </source>
</evidence>
<gene>
    <name evidence="1" type="ordered locus">swp_3581</name>
</gene>
<accession>B8CQE2</accession>
<dbReference type="AlphaFoldDB" id="B8CQE2"/>
<dbReference type="KEGG" id="swp:swp_3581"/>
<name>B8CQE2_SHEPW</name>
<dbReference type="InterPro" id="IPR019630">
    <property type="entry name" value="DUF2496_YbaM-rel"/>
</dbReference>
<evidence type="ECO:0008006" key="3">
    <source>
        <dbReference type="Google" id="ProtNLM"/>
    </source>
</evidence>